<dbReference type="Proteomes" id="UP001242288">
    <property type="component" value="Unassembled WGS sequence"/>
</dbReference>
<protein>
    <submittedName>
        <fullName evidence="3">Uncharacterized protein</fullName>
    </submittedName>
</protein>
<name>A0AAP5BA19_9BURK</name>
<dbReference type="EMBL" id="JAMXWF010000003">
    <property type="protein sequence ID" value="MDQ6406750.1"/>
    <property type="molecule type" value="Genomic_DNA"/>
</dbReference>
<keyword evidence="4" id="KW-1185">Reference proteome</keyword>
<feature type="region of interest" description="Disordered" evidence="1">
    <location>
        <begin position="1"/>
        <end position="38"/>
    </location>
</feature>
<evidence type="ECO:0000313" key="2">
    <source>
        <dbReference type="EMBL" id="MCX4144918.1"/>
    </source>
</evidence>
<dbReference type="Proteomes" id="UP001209412">
    <property type="component" value="Unassembled WGS sequence"/>
</dbReference>
<dbReference type="AlphaFoldDB" id="A0AAP5BA19"/>
<reference evidence="3" key="1">
    <citation type="submission" date="2022-06" db="EMBL/GenBank/DDBJ databases">
        <title>PHB producers.</title>
        <authorList>
            <person name="Besaury L."/>
        </authorList>
    </citation>
    <scope>NUCLEOTIDE SEQUENCE</scope>
    <source>
        <strain evidence="3 4">SEWS6</strain>
    </source>
</reference>
<sequence>MKPGSRREAVQIGHPAADSASQRNATTESTDHSDFSNHAYVRTEGKQLFGASAKAHLIGWHTAFYGEERVTDGSSTYP</sequence>
<organism evidence="3 5">
    <name type="scientific">Paraburkholderia madseniana</name>
    <dbReference type="NCBI Taxonomy" id="2599607"/>
    <lineage>
        <taxon>Bacteria</taxon>
        <taxon>Pseudomonadati</taxon>
        <taxon>Pseudomonadota</taxon>
        <taxon>Betaproteobacteria</taxon>
        <taxon>Burkholderiales</taxon>
        <taxon>Burkholderiaceae</taxon>
        <taxon>Paraburkholderia</taxon>
    </lineage>
</organism>
<proteinExistence type="predicted"/>
<dbReference type="RefSeq" id="WP_266256959.1">
    <property type="nucleotide sequence ID" value="NZ_JAMXWF010000003.1"/>
</dbReference>
<evidence type="ECO:0000313" key="3">
    <source>
        <dbReference type="EMBL" id="MDQ6406750.1"/>
    </source>
</evidence>
<feature type="compositionally biased region" description="Polar residues" evidence="1">
    <location>
        <begin position="19"/>
        <end position="28"/>
    </location>
</feature>
<evidence type="ECO:0000313" key="4">
    <source>
        <dbReference type="Proteomes" id="UP001209412"/>
    </source>
</evidence>
<comment type="caution">
    <text evidence="3">The sequence shown here is derived from an EMBL/GenBank/DDBJ whole genome shotgun (WGS) entry which is preliminary data.</text>
</comment>
<feature type="compositionally biased region" description="Basic and acidic residues" evidence="1">
    <location>
        <begin position="29"/>
        <end position="38"/>
    </location>
</feature>
<evidence type="ECO:0000313" key="5">
    <source>
        <dbReference type="Proteomes" id="UP001242288"/>
    </source>
</evidence>
<evidence type="ECO:0000256" key="1">
    <source>
        <dbReference type="SAM" id="MobiDB-lite"/>
    </source>
</evidence>
<accession>A0AAP5BA19</accession>
<dbReference type="EMBL" id="JAPKHW010000003">
    <property type="protein sequence ID" value="MCX4144918.1"/>
    <property type="molecule type" value="Genomic_DNA"/>
</dbReference>
<gene>
    <name evidence="3" type="ORF">NIE36_05905</name>
    <name evidence="2" type="ORF">OSB80_05915</name>
</gene>